<evidence type="ECO:0000256" key="3">
    <source>
        <dbReference type="ARBA" id="ARBA00012743"/>
    </source>
</evidence>
<name>A0A1R1PZ25_ZANCU</name>
<dbReference type="InterPro" id="IPR022310">
    <property type="entry name" value="NAD/GMP_synthase"/>
</dbReference>
<protein>
    <recommendedName>
        <fullName evidence="3">NAD(+) synthase (glutamine-hydrolyzing)</fullName>
        <ecNumber evidence="3">6.3.5.1</ecNumber>
    </recommendedName>
    <alternativeName>
        <fullName evidence="8">NAD(+) synthase [glutamine-hydrolyzing]</fullName>
    </alternativeName>
</protein>
<evidence type="ECO:0000256" key="8">
    <source>
        <dbReference type="ARBA" id="ARBA00030681"/>
    </source>
</evidence>
<dbReference type="OrthoDB" id="2020662at2759"/>
<gene>
    <name evidence="10" type="ORF">AX774_g264</name>
</gene>
<keyword evidence="4" id="KW-0436">Ligase</keyword>
<keyword evidence="5" id="KW-0547">Nucleotide-binding</keyword>
<dbReference type="AlphaFoldDB" id="A0A1R1PZ25"/>
<evidence type="ECO:0000256" key="5">
    <source>
        <dbReference type="ARBA" id="ARBA00022741"/>
    </source>
</evidence>
<dbReference type="EC" id="6.3.5.1" evidence="3"/>
<dbReference type="InterPro" id="IPR014729">
    <property type="entry name" value="Rossmann-like_a/b/a_fold"/>
</dbReference>
<dbReference type="GO" id="GO:0009435">
    <property type="term" value="P:NAD+ biosynthetic process"/>
    <property type="evidence" value="ECO:0007669"/>
    <property type="project" value="UniProtKB-UniPathway"/>
</dbReference>
<comment type="pathway">
    <text evidence="1">Cofactor biosynthesis; NAD(+) biosynthesis; NAD(+) from deamido-NAD(+) (L-Gln route): step 1/1.</text>
</comment>
<dbReference type="Proteomes" id="UP000188320">
    <property type="component" value="Unassembled WGS sequence"/>
</dbReference>
<keyword evidence="6" id="KW-0067">ATP-binding</keyword>
<sequence>MDFGIDQVITTVLALFVMIMNKTPKFTAHGGSVTENLALQNIQARIRMVLSYFVASLILWVRGRKKLLLTLSTANSDEIVRGYLTKYDNSSGDLNPIGSYSKMELRNFIAFSCKYYQLSVLNLFLDSTPSAELVPTHTPFVQCDEVEMGMSYDDLFMYTRLRTLFRLGPYFLFKKLCNLWSHDYSPYDIAVKVKTFFHYYSINRHKSAVSTPIFHSGLNSSGDNCSDLRPILYNSDWTWQFLQIDKELNF</sequence>
<evidence type="ECO:0000256" key="2">
    <source>
        <dbReference type="ARBA" id="ARBA00007145"/>
    </source>
</evidence>
<dbReference type="GO" id="GO:0003952">
    <property type="term" value="F:NAD+ synthase (glutamine-hydrolyzing) activity"/>
    <property type="evidence" value="ECO:0007669"/>
    <property type="project" value="UniProtKB-EC"/>
</dbReference>
<dbReference type="EMBL" id="LSSK01000011">
    <property type="protein sequence ID" value="OMH86191.1"/>
    <property type="molecule type" value="Genomic_DNA"/>
</dbReference>
<dbReference type="Pfam" id="PF02540">
    <property type="entry name" value="NAD_synthase"/>
    <property type="match status" value="1"/>
</dbReference>
<dbReference type="GO" id="GO:0005737">
    <property type="term" value="C:cytoplasm"/>
    <property type="evidence" value="ECO:0007669"/>
    <property type="project" value="InterPro"/>
</dbReference>
<comment type="caution">
    <text evidence="10">The sequence shown here is derived from an EMBL/GenBank/DDBJ whole genome shotgun (WGS) entry which is preliminary data.</text>
</comment>
<dbReference type="InterPro" id="IPR003694">
    <property type="entry name" value="NAD_synthase"/>
</dbReference>
<dbReference type="Gene3D" id="3.40.50.620">
    <property type="entry name" value="HUPs"/>
    <property type="match status" value="1"/>
</dbReference>
<proteinExistence type="inferred from homology"/>
<evidence type="ECO:0000256" key="1">
    <source>
        <dbReference type="ARBA" id="ARBA00005188"/>
    </source>
</evidence>
<dbReference type="CDD" id="cd00553">
    <property type="entry name" value="NAD_synthase"/>
    <property type="match status" value="1"/>
</dbReference>
<evidence type="ECO:0000313" key="10">
    <source>
        <dbReference type="EMBL" id="OMH86191.1"/>
    </source>
</evidence>
<evidence type="ECO:0000259" key="9">
    <source>
        <dbReference type="Pfam" id="PF02540"/>
    </source>
</evidence>
<evidence type="ECO:0000256" key="7">
    <source>
        <dbReference type="ARBA" id="ARBA00023027"/>
    </source>
</evidence>
<dbReference type="PANTHER" id="PTHR23090:SF9">
    <property type="entry name" value="GLUTAMINE-DEPENDENT NAD(+) SYNTHETASE"/>
    <property type="match status" value="1"/>
</dbReference>
<comment type="similarity">
    <text evidence="2">In the C-terminal section; belongs to the NAD synthetase family.</text>
</comment>
<evidence type="ECO:0000313" key="11">
    <source>
        <dbReference type="Proteomes" id="UP000188320"/>
    </source>
</evidence>
<dbReference type="GO" id="GO:0004359">
    <property type="term" value="F:glutaminase activity"/>
    <property type="evidence" value="ECO:0007669"/>
    <property type="project" value="InterPro"/>
</dbReference>
<keyword evidence="7" id="KW-0520">NAD</keyword>
<dbReference type="FunFam" id="3.40.50.620:FF:000036">
    <property type="entry name" value="Glutamine-dependent NAD(+) synthetase"/>
    <property type="match status" value="1"/>
</dbReference>
<dbReference type="GO" id="GO:0005524">
    <property type="term" value="F:ATP binding"/>
    <property type="evidence" value="ECO:0007669"/>
    <property type="project" value="UniProtKB-KW"/>
</dbReference>
<keyword evidence="11" id="KW-1185">Reference proteome</keyword>
<accession>A0A1R1PZ25</accession>
<feature type="domain" description="NAD/GMP synthase" evidence="9">
    <location>
        <begin position="27"/>
        <end position="156"/>
    </location>
</feature>
<dbReference type="UniPathway" id="UPA00253"/>
<dbReference type="SUPFAM" id="SSF52402">
    <property type="entry name" value="Adenine nucleotide alpha hydrolases-like"/>
    <property type="match status" value="1"/>
</dbReference>
<organism evidence="10 11">
    <name type="scientific">Zancudomyces culisetae</name>
    <name type="common">Gut fungus</name>
    <name type="synonym">Smittium culisetae</name>
    <dbReference type="NCBI Taxonomy" id="1213189"/>
    <lineage>
        <taxon>Eukaryota</taxon>
        <taxon>Fungi</taxon>
        <taxon>Fungi incertae sedis</taxon>
        <taxon>Zoopagomycota</taxon>
        <taxon>Kickxellomycotina</taxon>
        <taxon>Harpellomycetes</taxon>
        <taxon>Harpellales</taxon>
        <taxon>Legeriomycetaceae</taxon>
        <taxon>Zancudomyces</taxon>
    </lineage>
</organism>
<reference evidence="11" key="1">
    <citation type="submission" date="2017-01" db="EMBL/GenBank/DDBJ databases">
        <authorList>
            <person name="Wang Y."/>
            <person name="White M."/>
            <person name="Kvist S."/>
            <person name="Moncalvo J.-M."/>
        </authorList>
    </citation>
    <scope>NUCLEOTIDE SEQUENCE [LARGE SCALE GENOMIC DNA]</scope>
    <source>
        <strain evidence="11">COL-18-3</strain>
    </source>
</reference>
<evidence type="ECO:0000256" key="4">
    <source>
        <dbReference type="ARBA" id="ARBA00022598"/>
    </source>
</evidence>
<dbReference type="PANTHER" id="PTHR23090">
    <property type="entry name" value="NH 3 /GLUTAMINE-DEPENDENT NAD + SYNTHETASE"/>
    <property type="match status" value="1"/>
</dbReference>
<evidence type="ECO:0000256" key="6">
    <source>
        <dbReference type="ARBA" id="ARBA00022840"/>
    </source>
</evidence>